<evidence type="ECO:0000256" key="3">
    <source>
        <dbReference type="ARBA" id="ARBA00022679"/>
    </source>
</evidence>
<name>A0ABV2KSA5_9BACI</name>
<comment type="similarity">
    <text evidence="7">Belongs to the DNA polymerase HolA subunit family.</text>
</comment>
<dbReference type="Pfam" id="PF21694">
    <property type="entry name" value="DNA_pol3_delta_C"/>
    <property type="match status" value="1"/>
</dbReference>
<accession>A0ABV2KSA5</accession>
<evidence type="ECO:0000256" key="4">
    <source>
        <dbReference type="ARBA" id="ARBA00022695"/>
    </source>
</evidence>
<dbReference type="Proteomes" id="UP001549167">
    <property type="component" value="Unassembled WGS sequence"/>
</dbReference>
<dbReference type="SUPFAM" id="SSF48019">
    <property type="entry name" value="post-AAA+ oligomerization domain-like"/>
    <property type="match status" value="1"/>
</dbReference>
<dbReference type="SUPFAM" id="SSF52540">
    <property type="entry name" value="P-loop containing nucleoside triphosphate hydrolases"/>
    <property type="match status" value="1"/>
</dbReference>
<dbReference type="RefSeq" id="WP_354219078.1">
    <property type="nucleotide sequence ID" value="NZ_JBEPMX010000002.1"/>
</dbReference>
<dbReference type="InterPro" id="IPR027417">
    <property type="entry name" value="P-loop_NTPase"/>
</dbReference>
<evidence type="ECO:0000256" key="6">
    <source>
        <dbReference type="ARBA" id="ARBA00022932"/>
    </source>
</evidence>
<dbReference type="NCBIfam" id="TIGR01128">
    <property type="entry name" value="holA"/>
    <property type="match status" value="1"/>
</dbReference>
<dbReference type="EMBL" id="JBEPMX010000002">
    <property type="protein sequence ID" value="MET3682471.1"/>
    <property type="molecule type" value="Genomic_DNA"/>
</dbReference>
<gene>
    <name evidence="11" type="ORF">ABID56_000552</name>
</gene>
<dbReference type="EC" id="2.7.7.7" evidence="1"/>
<protein>
    <recommendedName>
        <fullName evidence="2">DNA polymerase III subunit delta</fullName>
        <ecNumber evidence="1">2.7.7.7</ecNumber>
    </recommendedName>
</protein>
<keyword evidence="6" id="KW-0239">DNA-directed DNA polymerase</keyword>
<dbReference type="Gene3D" id="3.40.50.300">
    <property type="entry name" value="P-loop containing nucleotide triphosphate hydrolases"/>
    <property type="match status" value="1"/>
</dbReference>
<evidence type="ECO:0000256" key="7">
    <source>
        <dbReference type="ARBA" id="ARBA00034754"/>
    </source>
</evidence>
<dbReference type="InterPro" id="IPR005790">
    <property type="entry name" value="DNA_polIII_delta"/>
</dbReference>
<proteinExistence type="inferred from homology"/>
<dbReference type="Gene3D" id="1.20.272.10">
    <property type="match status" value="1"/>
</dbReference>
<keyword evidence="12" id="KW-1185">Reference proteome</keyword>
<evidence type="ECO:0000256" key="2">
    <source>
        <dbReference type="ARBA" id="ARBA00017703"/>
    </source>
</evidence>
<evidence type="ECO:0000313" key="12">
    <source>
        <dbReference type="Proteomes" id="UP001549167"/>
    </source>
</evidence>
<dbReference type="Gene3D" id="1.10.8.60">
    <property type="match status" value="1"/>
</dbReference>
<dbReference type="InterPro" id="IPR008921">
    <property type="entry name" value="DNA_pol3_clamp-load_cplx_C"/>
</dbReference>
<feature type="domain" description="DNA polymerase III delta subunit-like C-terminal" evidence="10">
    <location>
        <begin position="214"/>
        <end position="330"/>
    </location>
</feature>
<dbReference type="Pfam" id="PF06144">
    <property type="entry name" value="DNA_pol3_delta"/>
    <property type="match status" value="1"/>
</dbReference>
<evidence type="ECO:0000259" key="10">
    <source>
        <dbReference type="Pfam" id="PF21694"/>
    </source>
</evidence>
<evidence type="ECO:0000313" key="11">
    <source>
        <dbReference type="EMBL" id="MET3682471.1"/>
    </source>
</evidence>
<feature type="domain" description="DNA polymerase III delta N-terminal" evidence="9">
    <location>
        <begin position="18"/>
        <end position="141"/>
    </location>
</feature>
<dbReference type="InterPro" id="IPR010372">
    <property type="entry name" value="DNA_pol3_delta_N"/>
</dbReference>
<evidence type="ECO:0000256" key="8">
    <source>
        <dbReference type="ARBA" id="ARBA00049244"/>
    </source>
</evidence>
<dbReference type="GO" id="GO:0003887">
    <property type="term" value="F:DNA-directed DNA polymerase activity"/>
    <property type="evidence" value="ECO:0007669"/>
    <property type="project" value="UniProtKB-EC"/>
</dbReference>
<sequence>MHAQQFVDQKTISLAPIYVLYGQESFFIQQATEKITNKIQTIDPEADEQRFDMETTPVQEAIHDAETFPFFSDHKMVIINRASFLTGQSKQEVEHDVDVLMDYVTQPTDFTTLIIIAPYEKLDQRRKIVKQLKESAQMIDCSPPNVYDMQSFIKQMADNHHLSLPQNVIDLLVERVGDHIHALQSELHKLSLYFDDRPINDEEAETLISTYAETSTYSLIDALVENRLGDALNILKELRKQNEEPIALLALVVSQVRLILQCKLLKRKGYQQQQIAKQVRVHPYAVKMAMKRERFFTEQALKSAISDAAHTDEKLKTGQLDKWLALELYLQSVATHLPKTQKNVR</sequence>
<evidence type="ECO:0000259" key="9">
    <source>
        <dbReference type="Pfam" id="PF06144"/>
    </source>
</evidence>
<reference evidence="11 12" key="1">
    <citation type="submission" date="2024-06" db="EMBL/GenBank/DDBJ databases">
        <title>Genomic Encyclopedia of Type Strains, Phase IV (KMG-IV): sequencing the most valuable type-strain genomes for metagenomic binning, comparative biology and taxonomic classification.</title>
        <authorList>
            <person name="Goeker M."/>
        </authorList>
    </citation>
    <scope>NUCLEOTIDE SEQUENCE [LARGE SCALE GENOMIC DNA]</scope>
    <source>
        <strain evidence="11 12">DSM 23520</strain>
    </source>
</reference>
<dbReference type="InterPro" id="IPR048466">
    <property type="entry name" value="DNA_pol3_delta-like_C"/>
</dbReference>
<comment type="catalytic activity">
    <reaction evidence="8">
        <text>DNA(n) + a 2'-deoxyribonucleoside 5'-triphosphate = DNA(n+1) + diphosphate</text>
        <dbReference type="Rhea" id="RHEA:22508"/>
        <dbReference type="Rhea" id="RHEA-COMP:17339"/>
        <dbReference type="Rhea" id="RHEA-COMP:17340"/>
        <dbReference type="ChEBI" id="CHEBI:33019"/>
        <dbReference type="ChEBI" id="CHEBI:61560"/>
        <dbReference type="ChEBI" id="CHEBI:173112"/>
        <dbReference type="EC" id="2.7.7.7"/>
    </reaction>
</comment>
<dbReference type="PANTHER" id="PTHR34388">
    <property type="entry name" value="DNA POLYMERASE III SUBUNIT DELTA"/>
    <property type="match status" value="1"/>
</dbReference>
<dbReference type="PANTHER" id="PTHR34388:SF1">
    <property type="entry name" value="DNA POLYMERASE III SUBUNIT DELTA"/>
    <property type="match status" value="1"/>
</dbReference>
<keyword evidence="4 11" id="KW-0548">Nucleotidyltransferase</keyword>
<evidence type="ECO:0000256" key="5">
    <source>
        <dbReference type="ARBA" id="ARBA00022705"/>
    </source>
</evidence>
<organism evidence="11 12">
    <name type="scientific">Alkalibacillus flavidus</name>
    <dbReference type="NCBI Taxonomy" id="546021"/>
    <lineage>
        <taxon>Bacteria</taxon>
        <taxon>Bacillati</taxon>
        <taxon>Bacillota</taxon>
        <taxon>Bacilli</taxon>
        <taxon>Bacillales</taxon>
        <taxon>Bacillaceae</taxon>
        <taxon>Alkalibacillus</taxon>
    </lineage>
</organism>
<evidence type="ECO:0000256" key="1">
    <source>
        <dbReference type="ARBA" id="ARBA00012417"/>
    </source>
</evidence>
<comment type="caution">
    <text evidence="11">The sequence shown here is derived from an EMBL/GenBank/DDBJ whole genome shotgun (WGS) entry which is preliminary data.</text>
</comment>
<keyword evidence="5" id="KW-0235">DNA replication</keyword>
<keyword evidence="3 11" id="KW-0808">Transferase</keyword>